<keyword evidence="1" id="KW-0812">Transmembrane</keyword>
<protein>
    <submittedName>
        <fullName evidence="2">Uncharacterized protein</fullName>
    </submittedName>
</protein>
<feature type="transmembrane region" description="Helical" evidence="1">
    <location>
        <begin position="147"/>
        <end position="171"/>
    </location>
</feature>
<evidence type="ECO:0000256" key="1">
    <source>
        <dbReference type="SAM" id="Phobius"/>
    </source>
</evidence>
<reference evidence="2" key="1">
    <citation type="submission" date="2006-10" db="EMBL/GenBank/DDBJ databases">
        <authorList>
            <person name="Amadeo P."/>
            <person name="Zhao Q."/>
            <person name="Wortman J."/>
            <person name="Fraser-Liggett C."/>
            <person name="Carlton J."/>
        </authorList>
    </citation>
    <scope>NUCLEOTIDE SEQUENCE</scope>
    <source>
        <strain evidence="2">G3</strain>
    </source>
</reference>
<dbReference type="EMBL" id="DS113424">
    <property type="protein sequence ID" value="EAY06419.1"/>
    <property type="molecule type" value="Genomic_DNA"/>
</dbReference>
<dbReference type="Proteomes" id="UP000001542">
    <property type="component" value="Unassembled WGS sequence"/>
</dbReference>
<dbReference type="InParanoid" id="A2ELQ4"/>
<keyword evidence="1" id="KW-1133">Transmembrane helix</keyword>
<gene>
    <name evidence="2" type="ORF">TVAG_403760</name>
</gene>
<organism evidence="2 3">
    <name type="scientific">Trichomonas vaginalis (strain ATCC PRA-98 / G3)</name>
    <dbReference type="NCBI Taxonomy" id="412133"/>
    <lineage>
        <taxon>Eukaryota</taxon>
        <taxon>Metamonada</taxon>
        <taxon>Parabasalia</taxon>
        <taxon>Trichomonadida</taxon>
        <taxon>Trichomonadidae</taxon>
        <taxon>Trichomonas</taxon>
    </lineage>
</organism>
<proteinExistence type="predicted"/>
<evidence type="ECO:0000313" key="2">
    <source>
        <dbReference type="EMBL" id="EAY06419.1"/>
    </source>
</evidence>
<dbReference type="RefSeq" id="XP_001318642.1">
    <property type="nucleotide sequence ID" value="XM_001318607.1"/>
</dbReference>
<accession>A2ELQ4</accession>
<evidence type="ECO:0000313" key="3">
    <source>
        <dbReference type="Proteomes" id="UP000001542"/>
    </source>
</evidence>
<dbReference type="AlphaFoldDB" id="A2ELQ4"/>
<dbReference type="VEuPathDB" id="TrichDB:TVAG_403760"/>
<sequence>MNLIYLLKNDQIKLQNSILLYEKLGTIRFTVSNEENLRIECGDKSLDIVPSFYINNQVCTVFFDKSVYSVSSFATGYIRVLSDGKRFVFKSNFEGPPDIFKIPAEASNVIYEFSKAPTPKTPSPTKAPQPEPSNSSFFLGMTMKQTICLLFIIVDVVTIIALSSNLIYVYFYKFEEMVYPSRSSSLYSNEGLGLMDEL</sequence>
<keyword evidence="3" id="KW-1185">Reference proteome</keyword>
<name>A2ELQ4_TRIV3</name>
<dbReference type="VEuPathDB" id="TrichDB:TVAGG3_0895030"/>
<keyword evidence="1" id="KW-0472">Membrane</keyword>
<dbReference type="KEGG" id="tva:4764291"/>
<reference evidence="2" key="2">
    <citation type="journal article" date="2007" name="Science">
        <title>Draft genome sequence of the sexually transmitted pathogen Trichomonas vaginalis.</title>
        <authorList>
            <person name="Carlton J.M."/>
            <person name="Hirt R.P."/>
            <person name="Silva J.C."/>
            <person name="Delcher A.L."/>
            <person name="Schatz M."/>
            <person name="Zhao Q."/>
            <person name="Wortman J.R."/>
            <person name="Bidwell S.L."/>
            <person name="Alsmark U.C.M."/>
            <person name="Besteiro S."/>
            <person name="Sicheritz-Ponten T."/>
            <person name="Noel C.J."/>
            <person name="Dacks J.B."/>
            <person name="Foster P.G."/>
            <person name="Simillion C."/>
            <person name="Van de Peer Y."/>
            <person name="Miranda-Saavedra D."/>
            <person name="Barton G.J."/>
            <person name="Westrop G.D."/>
            <person name="Mueller S."/>
            <person name="Dessi D."/>
            <person name="Fiori P.L."/>
            <person name="Ren Q."/>
            <person name="Paulsen I."/>
            <person name="Zhang H."/>
            <person name="Bastida-Corcuera F.D."/>
            <person name="Simoes-Barbosa A."/>
            <person name="Brown M.T."/>
            <person name="Hayes R.D."/>
            <person name="Mukherjee M."/>
            <person name="Okumura C.Y."/>
            <person name="Schneider R."/>
            <person name="Smith A.J."/>
            <person name="Vanacova S."/>
            <person name="Villalvazo M."/>
            <person name="Haas B.J."/>
            <person name="Pertea M."/>
            <person name="Feldblyum T.V."/>
            <person name="Utterback T.R."/>
            <person name="Shu C.L."/>
            <person name="Osoegawa K."/>
            <person name="de Jong P.J."/>
            <person name="Hrdy I."/>
            <person name="Horvathova L."/>
            <person name="Zubacova Z."/>
            <person name="Dolezal P."/>
            <person name="Malik S.B."/>
            <person name="Logsdon J.M. Jr."/>
            <person name="Henze K."/>
            <person name="Gupta A."/>
            <person name="Wang C.C."/>
            <person name="Dunne R.L."/>
            <person name="Upcroft J.A."/>
            <person name="Upcroft P."/>
            <person name="White O."/>
            <person name="Salzberg S.L."/>
            <person name="Tang P."/>
            <person name="Chiu C.-H."/>
            <person name="Lee Y.-S."/>
            <person name="Embley T.M."/>
            <person name="Coombs G.H."/>
            <person name="Mottram J.C."/>
            <person name="Tachezy J."/>
            <person name="Fraser-Liggett C.M."/>
            <person name="Johnson P.J."/>
        </authorList>
    </citation>
    <scope>NUCLEOTIDE SEQUENCE [LARGE SCALE GENOMIC DNA]</scope>
    <source>
        <strain evidence="2">G3</strain>
    </source>
</reference>